<dbReference type="Proteomes" id="UP000198480">
    <property type="component" value="Unassembled WGS sequence"/>
</dbReference>
<feature type="transmembrane region" description="Helical" evidence="1">
    <location>
        <begin position="6"/>
        <end position="28"/>
    </location>
</feature>
<feature type="transmembrane region" description="Helical" evidence="1">
    <location>
        <begin position="80"/>
        <end position="101"/>
    </location>
</feature>
<evidence type="ECO:0000313" key="2">
    <source>
        <dbReference type="EMBL" id="SNS06064.1"/>
    </source>
</evidence>
<keyword evidence="1" id="KW-0472">Membrane</keyword>
<organism evidence="2 3">
    <name type="scientific">Belliella buryatensis</name>
    <dbReference type="NCBI Taxonomy" id="1500549"/>
    <lineage>
        <taxon>Bacteria</taxon>
        <taxon>Pseudomonadati</taxon>
        <taxon>Bacteroidota</taxon>
        <taxon>Cytophagia</taxon>
        <taxon>Cytophagales</taxon>
        <taxon>Cyclobacteriaceae</taxon>
        <taxon>Belliella</taxon>
    </lineage>
</organism>
<feature type="transmembrane region" description="Helical" evidence="1">
    <location>
        <begin position="40"/>
        <end position="60"/>
    </location>
</feature>
<reference evidence="3" key="1">
    <citation type="submission" date="2017-06" db="EMBL/GenBank/DDBJ databases">
        <authorList>
            <person name="Varghese N."/>
            <person name="Submissions S."/>
        </authorList>
    </citation>
    <scope>NUCLEOTIDE SEQUENCE [LARGE SCALE GENOMIC DNA]</scope>
    <source>
        <strain evidence="3">5C</strain>
    </source>
</reference>
<dbReference type="EMBL" id="FZOK01000002">
    <property type="protein sequence ID" value="SNS06064.1"/>
    <property type="molecule type" value="Genomic_DNA"/>
</dbReference>
<gene>
    <name evidence="2" type="ORF">SAMN06295967_102308</name>
</gene>
<evidence type="ECO:0000256" key="1">
    <source>
        <dbReference type="SAM" id="Phobius"/>
    </source>
</evidence>
<name>A0A239BG66_9BACT</name>
<proteinExistence type="predicted"/>
<accession>A0A239BG66</accession>
<keyword evidence="1" id="KW-0812">Transmembrane</keyword>
<dbReference type="AlphaFoldDB" id="A0A239BG66"/>
<keyword evidence="1" id="KW-1133">Transmembrane helix</keyword>
<protein>
    <submittedName>
        <fullName evidence="2">Uncharacterized protein</fullName>
    </submittedName>
</protein>
<sequence>MDSIDIFLTVAYVLIGVGAVVAILMPLIKSLDNPKSLVKTGVGVVVLGVLFFIAFSTASGEIAAKYMAEPFSMTETSTKFVGGTLVTTYVLALAAIAGIVITELNKAIK</sequence>
<dbReference type="RefSeq" id="WP_089237992.1">
    <property type="nucleotide sequence ID" value="NZ_FZOK01000002.1"/>
</dbReference>
<keyword evidence="3" id="KW-1185">Reference proteome</keyword>
<dbReference type="OrthoDB" id="982648at2"/>
<evidence type="ECO:0000313" key="3">
    <source>
        <dbReference type="Proteomes" id="UP000198480"/>
    </source>
</evidence>